<dbReference type="OrthoDB" id="9812023at2"/>
<comment type="caution">
    <text evidence="1">The sequence shown here is derived from an EMBL/GenBank/DDBJ whole genome shotgun (WGS) entry which is preliminary data.</text>
</comment>
<dbReference type="SUPFAM" id="SSF47598">
    <property type="entry name" value="Ribbon-helix-helix"/>
    <property type="match status" value="1"/>
</dbReference>
<gene>
    <name evidence="1" type="ORF">C7477_12356</name>
</gene>
<dbReference type="GO" id="GO:0006355">
    <property type="term" value="P:regulation of DNA-templated transcription"/>
    <property type="evidence" value="ECO:0007669"/>
    <property type="project" value="InterPro"/>
</dbReference>
<accession>A0A318T7P8</accession>
<dbReference type="AlphaFoldDB" id="A0A318T7P8"/>
<reference evidence="1 2" key="1">
    <citation type="submission" date="2018-06" db="EMBL/GenBank/DDBJ databases">
        <title>Genomic Encyclopedia of Type Strains, Phase III (KMG-III): the genomes of soil and plant-associated and newly described type strains.</title>
        <authorList>
            <person name="Whitman W."/>
        </authorList>
    </citation>
    <scope>NUCLEOTIDE SEQUENCE [LARGE SCALE GENOMIC DNA]</scope>
    <source>
        <strain evidence="1 2">ORS 1419</strain>
    </source>
</reference>
<organism evidence="1 2">
    <name type="scientific">Phyllobacterium leguminum</name>
    <dbReference type="NCBI Taxonomy" id="314237"/>
    <lineage>
        <taxon>Bacteria</taxon>
        <taxon>Pseudomonadati</taxon>
        <taxon>Pseudomonadota</taxon>
        <taxon>Alphaproteobacteria</taxon>
        <taxon>Hyphomicrobiales</taxon>
        <taxon>Phyllobacteriaceae</taxon>
        <taxon>Phyllobacterium</taxon>
    </lineage>
</organism>
<dbReference type="RefSeq" id="WP_110753965.1">
    <property type="nucleotide sequence ID" value="NZ_QJTF01000023.1"/>
</dbReference>
<dbReference type="EMBL" id="QJTF01000023">
    <property type="protein sequence ID" value="PYE86564.1"/>
    <property type="molecule type" value="Genomic_DNA"/>
</dbReference>
<evidence type="ECO:0000313" key="2">
    <source>
        <dbReference type="Proteomes" id="UP000247454"/>
    </source>
</evidence>
<dbReference type="InterPro" id="IPR010985">
    <property type="entry name" value="Ribbon_hlx_hlx"/>
</dbReference>
<proteinExistence type="predicted"/>
<sequence>MLALRLPPNIEKRLEKLARNEGKTKNEFALEVLMNHMEDLEDLAIAEQRIAEGGPTISLDEVMKKYAEIDKDVTGVDDQD</sequence>
<dbReference type="Proteomes" id="UP000247454">
    <property type="component" value="Unassembled WGS sequence"/>
</dbReference>
<evidence type="ECO:0000313" key="1">
    <source>
        <dbReference type="EMBL" id="PYE86564.1"/>
    </source>
</evidence>
<keyword evidence="2" id="KW-1185">Reference proteome</keyword>
<protein>
    <submittedName>
        <fullName evidence="1">RHH-type rel operon transcriptional repressor/antitoxin RelB</fullName>
    </submittedName>
</protein>
<name>A0A318T7P8_9HYPH</name>